<feature type="transmembrane region" description="Helical" evidence="1">
    <location>
        <begin position="61"/>
        <end position="84"/>
    </location>
</feature>
<protein>
    <submittedName>
        <fullName evidence="2">Uncharacterized protein</fullName>
    </submittedName>
</protein>
<dbReference type="AlphaFoldDB" id="A0A7I9UUQ1"/>
<proteinExistence type="predicted"/>
<comment type="caution">
    <text evidence="2">The sequence shown here is derived from an EMBL/GenBank/DDBJ whole genome shotgun (WGS) entry which is preliminary data.</text>
</comment>
<feature type="transmembrane region" description="Helical" evidence="1">
    <location>
        <begin position="27"/>
        <end position="49"/>
    </location>
</feature>
<keyword evidence="1" id="KW-0812">Transmembrane</keyword>
<dbReference type="Proteomes" id="UP000444980">
    <property type="component" value="Unassembled WGS sequence"/>
</dbReference>
<keyword evidence="1" id="KW-1133">Transmembrane helix</keyword>
<evidence type="ECO:0000256" key="1">
    <source>
        <dbReference type="SAM" id="Phobius"/>
    </source>
</evidence>
<feature type="transmembrane region" description="Helical" evidence="1">
    <location>
        <begin position="90"/>
        <end position="118"/>
    </location>
</feature>
<accession>A0A7I9UUQ1</accession>
<evidence type="ECO:0000313" key="2">
    <source>
        <dbReference type="EMBL" id="GED96848.1"/>
    </source>
</evidence>
<dbReference type="EMBL" id="BJOU01000001">
    <property type="protein sequence ID" value="GED96848.1"/>
    <property type="molecule type" value="Genomic_DNA"/>
</dbReference>
<keyword evidence="1" id="KW-0472">Membrane</keyword>
<gene>
    <name evidence="2" type="ORF">nbrc107697_08870</name>
</gene>
<evidence type="ECO:0000313" key="3">
    <source>
        <dbReference type="Proteomes" id="UP000444980"/>
    </source>
</evidence>
<reference evidence="3" key="1">
    <citation type="submission" date="2019-06" db="EMBL/GenBank/DDBJ databases">
        <title>Gordonia isolated from sludge of a wastewater treatment plant.</title>
        <authorList>
            <person name="Tamura T."/>
            <person name="Aoyama K."/>
            <person name="Kang Y."/>
            <person name="Saito S."/>
            <person name="Akiyama N."/>
            <person name="Yazawa K."/>
            <person name="Gonoi T."/>
            <person name="Mikami Y."/>
        </authorList>
    </citation>
    <scope>NUCLEOTIDE SEQUENCE [LARGE SCALE GENOMIC DNA]</scope>
    <source>
        <strain evidence="3">NBRC 107697</strain>
    </source>
</reference>
<name>A0A7I9UUQ1_9ACTN</name>
<keyword evidence="3" id="KW-1185">Reference proteome</keyword>
<sequence length="131" mass="13726">MLVLLVWTVGGSVVSMRGFVDPISVEVALVVLLIVVSLAVTILLVVGAVGVLRRREGGSKALVIGCVGAAVWAVISLVVGFLPWVHLGVFMWLSSVALVALTLLTVVFAMVTLALAAAPPTKRWLGYSVDF</sequence>
<organism evidence="2 3">
    <name type="scientific">Gordonia crocea</name>
    <dbReference type="NCBI Taxonomy" id="589162"/>
    <lineage>
        <taxon>Bacteria</taxon>
        <taxon>Bacillati</taxon>
        <taxon>Actinomycetota</taxon>
        <taxon>Actinomycetes</taxon>
        <taxon>Mycobacteriales</taxon>
        <taxon>Gordoniaceae</taxon>
        <taxon>Gordonia</taxon>
    </lineage>
</organism>